<organism evidence="7 8">
    <name type="scientific">Fonsecaea pedrosoi CBS 271.37</name>
    <dbReference type="NCBI Taxonomy" id="1442368"/>
    <lineage>
        <taxon>Eukaryota</taxon>
        <taxon>Fungi</taxon>
        <taxon>Dikarya</taxon>
        <taxon>Ascomycota</taxon>
        <taxon>Pezizomycotina</taxon>
        <taxon>Eurotiomycetes</taxon>
        <taxon>Chaetothyriomycetidae</taxon>
        <taxon>Chaetothyriales</taxon>
        <taxon>Herpotrichiellaceae</taxon>
        <taxon>Fonsecaea</taxon>
    </lineage>
</organism>
<dbReference type="GO" id="GO:0016705">
    <property type="term" value="F:oxidoreductase activity, acting on paired donors, with incorporation or reduction of molecular oxygen"/>
    <property type="evidence" value="ECO:0007669"/>
    <property type="project" value="InterPro"/>
</dbReference>
<feature type="binding site" description="axial binding residue" evidence="5">
    <location>
        <position position="447"/>
    </location>
    <ligand>
        <name>heme</name>
        <dbReference type="ChEBI" id="CHEBI:30413"/>
    </ligand>
    <ligandPart>
        <name>Fe</name>
        <dbReference type="ChEBI" id="CHEBI:18248"/>
    </ligandPart>
</feature>
<keyword evidence="4 5" id="KW-0408">Iron</keyword>
<dbReference type="Proteomes" id="UP000053029">
    <property type="component" value="Unassembled WGS sequence"/>
</dbReference>
<dbReference type="PRINTS" id="PR00463">
    <property type="entry name" value="EP450I"/>
</dbReference>
<evidence type="ECO:0008006" key="9">
    <source>
        <dbReference type="Google" id="ProtNLM"/>
    </source>
</evidence>
<evidence type="ECO:0000256" key="5">
    <source>
        <dbReference type="PIRSR" id="PIRSR602401-1"/>
    </source>
</evidence>
<dbReference type="RefSeq" id="XP_013283032.1">
    <property type="nucleotide sequence ID" value="XM_013427578.1"/>
</dbReference>
<reference evidence="7 8" key="1">
    <citation type="submission" date="2015-01" db="EMBL/GenBank/DDBJ databases">
        <title>The Genome Sequence of Fonsecaea pedrosoi CBS 271.37.</title>
        <authorList>
            <consortium name="The Broad Institute Genomics Platform"/>
            <person name="Cuomo C."/>
            <person name="de Hoog S."/>
            <person name="Gorbushina A."/>
            <person name="Stielow B."/>
            <person name="Teixiera M."/>
            <person name="Abouelleil A."/>
            <person name="Chapman S.B."/>
            <person name="Priest M."/>
            <person name="Young S.K."/>
            <person name="Wortman J."/>
            <person name="Nusbaum C."/>
            <person name="Birren B."/>
        </authorList>
    </citation>
    <scope>NUCLEOTIDE SEQUENCE [LARGE SCALE GENOMIC DNA]</scope>
    <source>
        <strain evidence="7 8">CBS 271.37</strain>
    </source>
</reference>
<dbReference type="PRINTS" id="PR00385">
    <property type="entry name" value="P450"/>
</dbReference>
<proteinExistence type="inferred from homology"/>
<sequence length="513" mass="57673">MAMVPVYLVWAVALVISFVVVRAVHRITLHPLAKFPGPKLAGMTSLYQAWYDLRPSTSYIKHFPALHERYGPIVRITPNQLHIFDMAAYNEIFKPGTRYARQRDNYNQPAADGFFNVLDPRVAKPWRDAYQPYFAKGAIIRLEPLIHDRVKKFLSVLDTASSTGSPVDLSMGYRSLTSDVVTSYMFADKGFDLLDAQGFRSPILVALEEFFEIAPWTTYFPNLTAWLARQLQSLPDEQTAKLMPALAATNWITEQCGIKVKRILQEGGSESSFPTVFDAWAKPSEKRRFMPTLRQLTADAFTFHGAGTDTTAHALTTATWGLINNKTCIQKLHAELKGAIPVADSEQLVGSGVLENLPYLRAVVKESLRMSMGVPGRMGRVVPDGGAVLCEQRIPAGVGVTSVSYCYHYDPVYFPAPNEFRPERWLSPDGQQLETRLIAFSRGPRSCIGINLAYAELYLVLGYVFRKFDLEAFETTQQDMEWKDTFVVMTKGHLRVKLRRVIDAGDDDNKVVL</sequence>
<dbReference type="PANTHER" id="PTHR24305">
    <property type="entry name" value="CYTOCHROME P450"/>
    <property type="match status" value="1"/>
</dbReference>
<dbReference type="OrthoDB" id="3945418at2759"/>
<dbReference type="GO" id="GO:0004497">
    <property type="term" value="F:monooxygenase activity"/>
    <property type="evidence" value="ECO:0007669"/>
    <property type="project" value="UniProtKB-KW"/>
</dbReference>
<comment type="similarity">
    <text evidence="6">Belongs to the cytochrome P450 family.</text>
</comment>
<dbReference type="Pfam" id="PF00067">
    <property type="entry name" value="p450"/>
    <property type="match status" value="1"/>
</dbReference>
<keyword evidence="8" id="KW-1185">Reference proteome</keyword>
<evidence type="ECO:0000313" key="7">
    <source>
        <dbReference type="EMBL" id="KIW79224.1"/>
    </source>
</evidence>
<evidence type="ECO:0000256" key="3">
    <source>
        <dbReference type="ARBA" id="ARBA00023002"/>
    </source>
</evidence>
<keyword evidence="5 6" id="KW-0349">Heme</keyword>
<keyword evidence="2 5" id="KW-0479">Metal-binding</keyword>
<evidence type="ECO:0000256" key="4">
    <source>
        <dbReference type="ARBA" id="ARBA00023004"/>
    </source>
</evidence>
<dbReference type="Gene3D" id="1.10.630.10">
    <property type="entry name" value="Cytochrome P450"/>
    <property type="match status" value="1"/>
</dbReference>
<keyword evidence="6" id="KW-0503">Monooxygenase</keyword>
<comment type="cofactor">
    <cofactor evidence="1 5">
        <name>heme</name>
        <dbReference type="ChEBI" id="CHEBI:30413"/>
    </cofactor>
</comment>
<dbReference type="EMBL" id="KN846972">
    <property type="protein sequence ID" value="KIW79224.1"/>
    <property type="molecule type" value="Genomic_DNA"/>
</dbReference>
<dbReference type="InterPro" id="IPR002401">
    <property type="entry name" value="Cyt_P450_E_grp-I"/>
</dbReference>
<dbReference type="SUPFAM" id="SSF48264">
    <property type="entry name" value="Cytochrome P450"/>
    <property type="match status" value="1"/>
</dbReference>
<dbReference type="PANTHER" id="PTHR24305:SF152">
    <property type="entry name" value="P450, PUTATIVE (EUROFUNG)-RELATED"/>
    <property type="match status" value="1"/>
</dbReference>
<evidence type="ECO:0000313" key="8">
    <source>
        <dbReference type="Proteomes" id="UP000053029"/>
    </source>
</evidence>
<dbReference type="HOGENOM" id="CLU_001570_14_4_1"/>
<protein>
    <recommendedName>
        <fullName evidence="9">Cytochrome P450</fullName>
    </recommendedName>
</protein>
<accession>A0A0D2H3J5</accession>
<dbReference type="GO" id="GO:0005506">
    <property type="term" value="F:iron ion binding"/>
    <property type="evidence" value="ECO:0007669"/>
    <property type="project" value="InterPro"/>
</dbReference>
<evidence type="ECO:0000256" key="2">
    <source>
        <dbReference type="ARBA" id="ARBA00022723"/>
    </source>
</evidence>
<dbReference type="STRING" id="1442368.A0A0D2H3J5"/>
<dbReference type="CDD" id="cd11062">
    <property type="entry name" value="CYP58-like"/>
    <property type="match status" value="1"/>
</dbReference>
<dbReference type="InterPro" id="IPR017972">
    <property type="entry name" value="Cyt_P450_CS"/>
</dbReference>
<gene>
    <name evidence="7" type="ORF">Z517_05836</name>
</gene>
<dbReference type="GO" id="GO:0020037">
    <property type="term" value="F:heme binding"/>
    <property type="evidence" value="ECO:0007669"/>
    <property type="project" value="InterPro"/>
</dbReference>
<dbReference type="AlphaFoldDB" id="A0A0D2H3J5"/>
<keyword evidence="3 6" id="KW-0560">Oxidoreductase</keyword>
<dbReference type="VEuPathDB" id="FungiDB:Z517_05836"/>
<evidence type="ECO:0000256" key="1">
    <source>
        <dbReference type="ARBA" id="ARBA00001971"/>
    </source>
</evidence>
<dbReference type="GeneID" id="25305326"/>
<dbReference type="InterPro" id="IPR050121">
    <property type="entry name" value="Cytochrome_P450_monoxygenase"/>
</dbReference>
<dbReference type="InterPro" id="IPR001128">
    <property type="entry name" value="Cyt_P450"/>
</dbReference>
<evidence type="ECO:0000256" key="6">
    <source>
        <dbReference type="RuleBase" id="RU000461"/>
    </source>
</evidence>
<dbReference type="InterPro" id="IPR036396">
    <property type="entry name" value="Cyt_P450_sf"/>
</dbReference>
<dbReference type="PROSITE" id="PS00086">
    <property type="entry name" value="CYTOCHROME_P450"/>
    <property type="match status" value="1"/>
</dbReference>
<name>A0A0D2H3J5_9EURO</name>